<sequence length="192" mass="21051">MSRQARSGMTGWLAGLLLLLLWLPARAEDAPQAPPPRPDFSVFAPMIERPLFSNTRRPPALLEAPTENLDAQQLREAWRLSGIVLENSQQLAIFSQRQGEKLLQLEVGMVLADEWRLQRIERDRVWLGNNGTEVELLLREPQSATGTPEKTGKPATAPAAGEKPGKPAAPEAPSSMSPPKGRTAVIEPARRG</sequence>
<evidence type="ECO:0008006" key="5">
    <source>
        <dbReference type="Google" id="ProtNLM"/>
    </source>
</evidence>
<dbReference type="OrthoDB" id="6089019at2"/>
<dbReference type="RefSeq" id="WP_157719513.1">
    <property type="nucleotide sequence ID" value="NZ_LT629751.1"/>
</dbReference>
<feature type="signal peptide" evidence="2">
    <location>
        <begin position="1"/>
        <end position="27"/>
    </location>
</feature>
<evidence type="ECO:0000256" key="1">
    <source>
        <dbReference type="SAM" id="MobiDB-lite"/>
    </source>
</evidence>
<organism evidence="3 4">
    <name type="scientific">Pseudomonas oryzae</name>
    <dbReference type="NCBI Taxonomy" id="1392877"/>
    <lineage>
        <taxon>Bacteria</taxon>
        <taxon>Pseudomonadati</taxon>
        <taxon>Pseudomonadota</taxon>
        <taxon>Gammaproteobacteria</taxon>
        <taxon>Pseudomonadales</taxon>
        <taxon>Pseudomonadaceae</taxon>
        <taxon>Pseudomonas</taxon>
    </lineage>
</organism>
<dbReference type="AlphaFoldDB" id="A0A1H1RVB5"/>
<dbReference type="Gene3D" id="2.30.30.830">
    <property type="match status" value="1"/>
</dbReference>
<dbReference type="Proteomes" id="UP000243359">
    <property type="component" value="Chromosome I"/>
</dbReference>
<evidence type="ECO:0000313" key="4">
    <source>
        <dbReference type="Proteomes" id="UP000243359"/>
    </source>
</evidence>
<feature type="region of interest" description="Disordered" evidence="1">
    <location>
        <begin position="139"/>
        <end position="192"/>
    </location>
</feature>
<name>A0A1H1RVB5_9PSED</name>
<evidence type="ECO:0000313" key="3">
    <source>
        <dbReference type="EMBL" id="SDS39632.1"/>
    </source>
</evidence>
<reference evidence="4" key="1">
    <citation type="submission" date="2016-10" db="EMBL/GenBank/DDBJ databases">
        <authorList>
            <person name="Varghese N."/>
            <person name="Submissions S."/>
        </authorList>
    </citation>
    <scope>NUCLEOTIDE SEQUENCE [LARGE SCALE GENOMIC DNA]</scope>
    <source>
        <strain evidence="4">KCTC 32247</strain>
    </source>
</reference>
<proteinExistence type="predicted"/>
<gene>
    <name evidence="3" type="ORF">SAMN05216221_1726</name>
</gene>
<feature type="chain" id="PRO_5009259336" description="General secretion pathway protein N" evidence="2">
    <location>
        <begin position="28"/>
        <end position="192"/>
    </location>
</feature>
<keyword evidence="4" id="KW-1185">Reference proteome</keyword>
<feature type="compositionally biased region" description="Low complexity" evidence="1">
    <location>
        <begin position="147"/>
        <end position="179"/>
    </location>
</feature>
<dbReference type="EMBL" id="LT629751">
    <property type="protein sequence ID" value="SDS39632.1"/>
    <property type="molecule type" value="Genomic_DNA"/>
</dbReference>
<protein>
    <recommendedName>
        <fullName evidence="5">General secretion pathway protein N</fullName>
    </recommendedName>
</protein>
<evidence type="ECO:0000256" key="2">
    <source>
        <dbReference type="SAM" id="SignalP"/>
    </source>
</evidence>
<keyword evidence="2" id="KW-0732">Signal</keyword>
<dbReference type="STRING" id="1392877.SAMN05216221_1726"/>
<accession>A0A1H1RVB5</accession>